<name>A0A9W4UEB0_9PLEO</name>
<dbReference type="Proteomes" id="UP001152607">
    <property type="component" value="Unassembled WGS sequence"/>
</dbReference>
<sequence>MAMLARIKRDHGSMDSKLVKAVTCGIISARTNHGAVPRRIDSEMVNIHFRHQQQGNALPCRPRPSLRIRGGFQIPASAFITHPPWHDSRTDCDPDVMAA</sequence>
<dbReference type="EMBL" id="CAOQHR010000004">
    <property type="protein sequence ID" value="CAI6333326.1"/>
    <property type="molecule type" value="Genomic_DNA"/>
</dbReference>
<comment type="caution">
    <text evidence="1">The sequence shown here is derived from an EMBL/GenBank/DDBJ whole genome shotgun (WGS) entry which is preliminary data.</text>
</comment>
<keyword evidence="2" id="KW-1185">Reference proteome</keyword>
<dbReference type="AlphaFoldDB" id="A0A9W4UEB0"/>
<accession>A0A9W4UEB0</accession>
<organism evidence="1 2">
    <name type="scientific">Periconia digitata</name>
    <dbReference type="NCBI Taxonomy" id="1303443"/>
    <lineage>
        <taxon>Eukaryota</taxon>
        <taxon>Fungi</taxon>
        <taxon>Dikarya</taxon>
        <taxon>Ascomycota</taxon>
        <taxon>Pezizomycotina</taxon>
        <taxon>Dothideomycetes</taxon>
        <taxon>Pleosporomycetidae</taxon>
        <taxon>Pleosporales</taxon>
        <taxon>Massarineae</taxon>
        <taxon>Periconiaceae</taxon>
        <taxon>Periconia</taxon>
    </lineage>
</organism>
<proteinExistence type="predicted"/>
<reference evidence="1" key="1">
    <citation type="submission" date="2023-01" db="EMBL/GenBank/DDBJ databases">
        <authorList>
            <person name="Van Ghelder C."/>
            <person name="Rancurel C."/>
        </authorList>
    </citation>
    <scope>NUCLEOTIDE SEQUENCE</scope>
    <source>
        <strain evidence="1">CNCM I-4278</strain>
    </source>
</reference>
<evidence type="ECO:0000313" key="1">
    <source>
        <dbReference type="EMBL" id="CAI6333326.1"/>
    </source>
</evidence>
<gene>
    <name evidence="1" type="ORF">PDIGIT_LOCUS6364</name>
</gene>
<protein>
    <submittedName>
        <fullName evidence="1">Uncharacterized protein</fullName>
    </submittedName>
</protein>
<evidence type="ECO:0000313" key="2">
    <source>
        <dbReference type="Proteomes" id="UP001152607"/>
    </source>
</evidence>